<protein>
    <submittedName>
        <fullName evidence="2">Uncharacterized protein</fullName>
    </submittedName>
</protein>
<dbReference type="GeneID" id="36580772"/>
<evidence type="ECO:0000256" key="1">
    <source>
        <dbReference type="SAM" id="MobiDB-lite"/>
    </source>
</evidence>
<accession>A0A2J6T7E1</accession>
<feature type="region of interest" description="Disordered" evidence="1">
    <location>
        <begin position="16"/>
        <end position="44"/>
    </location>
</feature>
<organism evidence="2 3">
    <name type="scientific">Hyaloscypha bicolor E</name>
    <dbReference type="NCBI Taxonomy" id="1095630"/>
    <lineage>
        <taxon>Eukaryota</taxon>
        <taxon>Fungi</taxon>
        <taxon>Dikarya</taxon>
        <taxon>Ascomycota</taxon>
        <taxon>Pezizomycotina</taxon>
        <taxon>Leotiomycetes</taxon>
        <taxon>Helotiales</taxon>
        <taxon>Hyaloscyphaceae</taxon>
        <taxon>Hyaloscypha</taxon>
        <taxon>Hyaloscypha bicolor</taxon>
    </lineage>
</organism>
<sequence length="267" mass="30431">MMQGFGDAGKVGAVRRGCHATDAGPTTTRSVRASIHGTSTAEHRDALRRINRLSSRGLCIRKYPINFHQVTSAAALSCPAAVTSHQSPVPNQYRIQRGPDKARAPHISFPCSWALLRPSPTTLLSGLVHESWWRHTTDSTTQIPISAPCLRWSRRRCHRIVSGNARQRVSRLPARPGRPSRGVRLRRTCLIDGDHPPLFFGHWAVSERSRRKTRVARARRFPRLSRRAERRREMFHFWIAAIQPQTRPPVLTRGHRHARQFRCCCTF</sequence>
<dbReference type="EMBL" id="KZ613817">
    <property type="protein sequence ID" value="PMD58940.1"/>
    <property type="molecule type" value="Genomic_DNA"/>
</dbReference>
<name>A0A2J6T7E1_9HELO</name>
<evidence type="ECO:0000313" key="3">
    <source>
        <dbReference type="Proteomes" id="UP000235371"/>
    </source>
</evidence>
<gene>
    <name evidence="2" type="ORF">K444DRAFT_419327</name>
</gene>
<proteinExistence type="predicted"/>
<dbReference type="Proteomes" id="UP000235371">
    <property type="component" value="Unassembled WGS sequence"/>
</dbReference>
<feature type="compositionally biased region" description="Polar residues" evidence="1">
    <location>
        <begin position="24"/>
        <end position="40"/>
    </location>
</feature>
<evidence type="ECO:0000313" key="2">
    <source>
        <dbReference type="EMBL" id="PMD58940.1"/>
    </source>
</evidence>
<reference evidence="2 3" key="1">
    <citation type="submission" date="2016-04" db="EMBL/GenBank/DDBJ databases">
        <title>A degradative enzymes factory behind the ericoid mycorrhizal symbiosis.</title>
        <authorList>
            <consortium name="DOE Joint Genome Institute"/>
            <person name="Martino E."/>
            <person name="Morin E."/>
            <person name="Grelet G."/>
            <person name="Kuo A."/>
            <person name="Kohler A."/>
            <person name="Daghino S."/>
            <person name="Barry K."/>
            <person name="Choi C."/>
            <person name="Cichocki N."/>
            <person name="Clum A."/>
            <person name="Copeland A."/>
            <person name="Hainaut M."/>
            <person name="Haridas S."/>
            <person name="Labutti K."/>
            <person name="Lindquist E."/>
            <person name="Lipzen A."/>
            <person name="Khouja H.-R."/>
            <person name="Murat C."/>
            <person name="Ohm R."/>
            <person name="Olson A."/>
            <person name="Spatafora J."/>
            <person name="Veneault-Fourrey C."/>
            <person name="Henrissat B."/>
            <person name="Grigoriev I."/>
            <person name="Martin F."/>
            <person name="Perotto S."/>
        </authorList>
    </citation>
    <scope>NUCLEOTIDE SEQUENCE [LARGE SCALE GENOMIC DNA]</scope>
    <source>
        <strain evidence="2 3">E</strain>
    </source>
</reference>
<dbReference type="RefSeq" id="XP_024735844.1">
    <property type="nucleotide sequence ID" value="XM_024872692.1"/>
</dbReference>
<dbReference type="AlphaFoldDB" id="A0A2J6T7E1"/>
<keyword evidence="3" id="KW-1185">Reference proteome</keyword>
<dbReference type="InParanoid" id="A0A2J6T7E1"/>